<dbReference type="RefSeq" id="WP_138088534.1">
    <property type="nucleotide sequence ID" value="NZ_VAUV01000023.1"/>
</dbReference>
<dbReference type="InterPro" id="IPR019840">
    <property type="entry name" value="Verru/Chthon_A"/>
</dbReference>
<feature type="compositionally biased region" description="Polar residues" evidence="1">
    <location>
        <begin position="1518"/>
        <end position="1531"/>
    </location>
</feature>
<name>A0A5R8K9E6_9BACT</name>
<dbReference type="EMBL" id="VAUV01000023">
    <property type="protein sequence ID" value="TLD68545.1"/>
    <property type="molecule type" value="Genomic_DNA"/>
</dbReference>
<reference evidence="3 4" key="1">
    <citation type="submission" date="2019-05" db="EMBL/GenBank/DDBJ databases">
        <title>Verrucobacter flavum gen. nov., sp. nov. a new member of the family Verrucomicrobiaceae.</title>
        <authorList>
            <person name="Szuroczki S."/>
            <person name="Abbaszade G."/>
            <person name="Szabo A."/>
            <person name="Felfoldi T."/>
            <person name="Schumann P."/>
            <person name="Boka K."/>
            <person name="Keki Z."/>
            <person name="Toumi M."/>
            <person name="Toth E."/>
        </authorList>
    </citation>
    <scope>NUCLEOTIDE SEQUENCE [LARGE SCALE GENOMIC DNA]</scope>
    <source>
        <strain evidence="3 4">MG-N-17</strain>
    </source>
</reference>
<keyword evidence="2" id="KW-0472">Membrane</keyword>
<evidence type="ECO:0000313" key="3">
    <source>
        <dbReference type="EMBL" id="TLD68545.1"/>
    </source>
</evidence>
<evidence type="ECO:0000256" key="2">
    <source>
        <dbReference type="SAM" id="Phobius"/>
    </source>
</evidence>
<sequence>MQIETKNPSSLVRRKKRGLALITVVSLIATITVLIIAMLSLSDSERSSATRFSDTERARQLADSAVSLVMSQIWDGSGQDNATTGREIWASQPGAIRKYRNDGAFLRGYKLYSDPTMIVTTTEESMANDTPDTDWQEHPAMWTDLNTPVIRPAPIGASDPTPAAIFPIIDPRAYVATGADATNNVEGFTYIANDGVFPGVEAASSNTDLDARLPMPVQWLYLLQDGTLGTLTSGGGPSGNYTFQGAGGITATATNPIVGRIAFWTDDETSKININTASEPQFWTTPYLYHERDENWSVYQPTRFEYQRYPGHPATVALSTVLFPNEDLDPYGKAPNARSAILAKRERIYQIVPKVNLGGSISGTVPFWALTDSSYPGAKQHHVNITESLKQRLYASVDDLLFSQEVSGDQRLIHDDAEGAPPENRLFGDNPERALERVRAFLTAHSRSPETNLFGLPRIAAWPVADESLGNTYRTIYDNMIAWCASSGNATSTDKSYFFRRKNSLSATEDINLPRNRILLEYLYHLLGRDYPNGGAPATASFTDKYGSDAARLAVQMFDYIRSINVYDGSLAPSTETLKTDPTYRLDGKNGEQILNATPLHKPFTADRGSQPRGGERIIDRAFPGHGMVAPSQTTLGGVPARGQGRFVAISEVGLLFICTADGTNDEGSYRIRNADGSIPPAPPIDNTNPSSNSDPNASGGRTAPKILHANIGDPVEIELGPDPHSSPPSQPQYWYSNYPPLSATSSGRYGTNPGADEDDPRSMATHPGYQPKNWNATLVPDTPLEPGERRVQGMLMVEFTNLAPGWGGMMPNLCIEVIGLDGVRIRNTIAGDVPLYASSIAPIWRSGGSMWAANNVHMIGGSVSPTVGLSGRRLPPRGGVLKDPAYHETAETSPNKAYLNFDLVTDFHTIPGPLKPTPDNPHQIVLGGDPITINIYTGQNPEPANLVQSVQVDLRIDKNGNISADKPIPTPELVRLGTGRQTNASSTTTPRVDAPHWWAFHFAGALNRFSGAWTNPTPYTRAYSGISDANDESLRTLGRLYHSIDNSGATNNIPRYQQVMWMAPNNTSTTDAYVNVMRPYATQTTGSSTPFLPAGVTGPFGQDTLVNLVPRHGDLRLHNAKFIVPASDWRPHPRLLAMDDPNWLNPNNANLPFFVAHTWSRYGNYIDPGFSVEVDPVTGRNLTDRRNRLIKNVPNGGYWPDVPIGGALAHRYRDFDNPFGAGNMRDGPWINWPDEGNIGIDNRTISGATYRMPGGYHGEPWRSAAAGFNYMTPNRLMPSAVMFGSLPPSPTLGGPDGNGDPWRTLLFRPNHIRSGITSQIDAQPHPGAPSYFGGVDPADHLLLDLFWMPIVEPYAISEPYSTAGKVNLNYQMVPFNKYIRRATGLHAVLKGEMMHAIPTDAAPVQRGGPTGTQLLAFNNSYGDGQYHHHQLWTDIEANLGNYTASPKFRHWHRTILADQKVGTIWQGTLGQFERRFEFGSAASGGTTVNTPTAARGLFRTASQIAEINLIPKKVSGTSPSVLTTATNPAQTEGGDPDVNTPYNDTEDMKTFWEARALTGDNARERPYAHIYQKITTQSNTYRVHYRAQTIRKARSVPANEFNPQLESINADYRGSALIERRINPDDPTIPDYALPSNYDAEPLDRHYKFRVLENKRFAP</sequence>
<keyword evidence="4" id="KW-1185">Reference proteome</keyword>
<organism evidence="3 4">
    <name type="scientific">Phragmitibacter flavus</name>
    <dbReference type="NCBI Taxonomy" id="2576071"/>
    <lineage>
        <taxon>Bacteria</taxon>
        <taxon>Pseudomonadati</taxon>
        <taxon>Verrucomicrobiota</taxon>
        <taxon>Verrucomicrobiia</taxon>
        <taxon>Verrucomicrobiales</taxon>
        <taxon>Verrucomicrobiaceae</taxon>
        <taxon>Phragmitibacter</taxon>
    </lineage>
</organism>
<protein>
    <submittedName>
        <fullName evidence="3">Verru_Chthon cassette protein A</fullName>
    </submittedName>
</protein>
<evidence type="ECO:0000313" key="4">
    <source>
        <dbReference type="Proteomes" id="UP000306196"/>
    </source>
</evidence>
<evidence type="ECO:0000256" key="1">
    <source>
        <dbReference type="SAM" id="MobiDB-lite"/>
    </source>
</evidence>
<keyword evidence="2" id="KW-1133">Transmembrane helix</keyword>
<dbReference type="OrthoDB" id="173946at2"/>
<feature type="region of interest" description="Disordered" evidence="1">
    <location>
        <begin position="1518"/>
        <end position="1544"/>
    </location>
</feature>
<dbReference type="NCBIfam" id="TIGR02600">
    <property type="entry name" value="Verru_Chthon_A"/>
    <property type="match status" value="1"/>
</dbReference>
<accession>A0A5R8K9E6</accession>
<proteinExistence type="predicted"/>
<comment type="caution">
    <text evidence="3">The sequence shown here is derived from an EMBL/GenBank/DDBJ whole genome shotgun (WGS) entry which is preliminary data.</text>
</comment>
<feature type="region of interest" description="Disordered" evidence="1">
    <location>
        <begin position="669"/>
        <end position="776"/>
    </location>
</feature>
<feature type="transmembrane region" description="Helical" evidence="2">
    <location>
        <begin position="20"/>
        <end position="41"/>
    </location>
</feature>
<dbReference type="Proteomes" id="UP000306196">
    <property type="component" value="Unassembled WGS sequence"/>
</dbReference>
<gene>
    <name evidence="3" type="primary">vccA</name>
    <name evidence="3" type="ORF">FEM03_22330</name>
</gene>
<feature type="compositionally biased region" description="Low complexity" evidence="1">
    <location>
        <begin position="732"/>
        <end position="741"/>
    </location>
</feature>
<feature type="compositionally biased region" description="Low complexity" evidence="1">
    <location>
        <begin position="685"/>
        <end position="699"/>
    </location>
</feature>
<keyword evidence="2" id="KW-0812">Transmembrane</keyword>